<name>A0ABY5P3D2_9LACT</name>
<dbReference type="EMBL" id="CP102453">
    <property type="protein sequence ID" value="UUX32953.1"/>
    <property type="molecule type" value="Genomic_DNA"/>
</dbReference>
<proteinExistence type="predicted"/>
<evidence type="ECO:0000313" key="2">
    <source>
        <dbReference type="Proteomes" id="UP001315967"/>
    </source>
</evidence>
<organism evidence="1 2">
    <name type="scientific">Fundicoccus culcitae</name>
    <dbReference type="NCBI Taxonomy" id="2969821"/>
    <lineage>
        <taxon>Bacteria</taxon>
        <taxon>Bacillati</taxon>
        <taxon>Bacillota</taxon>
        <taxon>Bacilli</taxon>
        <taxon>Lactobacillales</taxon>
        <taxon>Aerococcaceae</taxon>
        <taxon>Fundicoccus</taxon>
    </lineage>
</organism>
<reference evidence="1 2" key="1">
    <citation type="submission" date="2022-08" db="EMBL/GenBank/DDBJ databases">
        <title>Aerococcaceae sp. nov isolated from spoiled eye mask.</title>
        <authorList>
            <person name="Zhou G."/>
            <person name="Xie X.-B."/>
            <person name="Shi Q.-S."/>
            <person name="Wang Y.-S."/>
            <person name="Wen X."/>
            <person name="Peng H."/>
            <person name="Yang X.-J."/>
            <person name="Tao H.-B."/>
            <person name="Huang X.-M."/>
        </authorList>
    </citation>
    <scope>NUCLEOTIDE SEQUENCE [LARGE SCALE GENOMIC DNA]</scope>
    <source>
        <strain evidence="2">DM20194951</strain>
    </source>
</reference>
<evidence type="ECO:0008006" key="3">
    <source>
        <dbReference type="Google" id="ProtNLM"/>
    </source>
</evidence>
<dbReference type="RefSeq" id="WP_313792457.1">
    <property type="nucleotide sequence ID" value="NZ_CP102453.1"/>
</dbReference>
<protein>
    <recommendedName>
        <fullName evidence="3">Extracellular solute-binding protein</fullName>
    </recommendedName>
</protein>
<evidence type="ECO:0000313" key="1">
    <source>
        <dbReference type="EMBL" id="UUX32953.1"/>
    </source>
</evidence>
<sequence>MKTRLWGLIVLALVIVTAVVYTVFQGNQPTQVELNGFLGGEKSGLFSNPEFQDYIKDEYGITLNYRIDGSFDMVQGDIEGQDYLFPSSQLALELYQQLNRPSVEDDIVLNTPIVLYSRRLVTDALEQEGVVTVRDGVHYVNMVKLAEMIANETSWADIGIPELYGNVLVDTTDPNASNSGNMFLGLLANSLNNNQVVNTSTVDAILPQIRDIYQAIGFMQTSSSDMFNQFLRQGVGAYPIIAGYENQLLEFSKIQPDVYEQVRDQIVILYPEPTVWSSHVLIGLTDQSEVLIDALLDPQVQDLAWREHGFRTVVSGASNESNYDIPGLASEVTQIMPMPDIETMLLLMEAVK</sequence>
<dbReference type="SUPFAM" id="SSF53850">
    <property type="entry name" value="Periplasmic binding protein-like II"/>
    <property type="match status" value="1"/>
</dbReference>
<keyword evidence="2" id="KW-1185">Reference proteome</keyword>
<gene>
    <name evidence="1" type="ORF">NRE15_08475</name>
</gene>
<accession>A0ABY5P3D2</accession>
<dbReference type="Proteomes" id="UP001315967">
    <property type="component" value="Chromosome"/>
</dbReference>